<reference evidence="1 2" key="1">
    <citation type="submission" date="2017-11" db="EMBL/GenBank/DDBJ databases">
        <title>Draft genome sequences of strains TRE 1, TRE D, TRE H and TRI 7, isolated from tamarins, belonging to four potential novel Bifidobacterium species.</title>
        <authorList>
            <person name="Mattarelli P."/>
            <person name="Modesto M."/>
            <person name="Bonetti A."/>
            <person name="Puglisi E."/>
            <person name="Morelli L."/>
        </authorList>
    </citation>
    <scope>NUCLEOTIDE SEQUENCE [LARGE SCALE GENOMIC DNA]</scope>
    <source>
        <strain evidence="2">TRED</strain>
    </source>
</reference>
<evidence type="ECO:0000313" key="2">
    <source>
        <dbReference type="Proteomes" id="UP000228755"/>
    </source>
</evidence>
<dbReference type="EMBL" id="PGLQ01000001">
    <property type="protein sequence ID" value="PJM80034.1"/>
    <property type="molecule type" value="Genomic_DNA"/>
</dbReference>
<dbReference type="InterPro" id="IPR008492">
    <property type="entry name" value="Rv2714-like"/>
</dbReference>
<gene>
    <name evidence="1" type="ORF">CUU80_02600</name>
</gene>
<dbReference type="InterPro" id="IPR038389">
    <property type="entry name" value="PSMG2_sf"/>
</dbReference>
<dbReference type="Proteomes" id="UP000228755">
    <property type="component" value="Unassembled WGS sequence"/>
</dbReference>
<evidence type="ECO:0000313" key="1">
    <source>
        <dbReference type="EMBL" id="PJM80034.1"/>
    </source>
</evidence>
<dbReference type="Gene3D" id="3.40.50.10900">
    <property type="entry name" value="PAC-like subunit"/>
    <property type="match status" value="1"/>
</dbReference>
<dbReference type="AlphaFoldDB" id="A0A2M9HT96"/>
<keyword evidence="2" id="KW-1185">Reference proteome</keyword>
<accession>A0A2M9HT96</accession>
<comment type="caution">
    <text evidence="1">The sequence shown here is derived from an EMBL/GenBank/DDBJ whole genome shotgun (WGS) entry which is preliminary data.</text>
</comment>
<name>A0A2M9HT96_9BIFI</name>
<dbReference type="SUPFAM" id="SSF159659">
    <property type="entry name" value="Cgl1923-like"/>
    <property type="match status" value="1"/>
</dbReference>
<sequence length="278" mass="31404">MSEESNMTQPVMIAAFDGWNDACQAATNVIRHLVGHYESREIGHIDCDGFYDYQVARPMLCHVSGRANLVWPQTTFYDITLDAGRHLYAQIAPEPNYHWKEYCSQSLRIAEELDVTKVITLGSMFSDCPHTRPLPIAVSDGECQCECDREYNGPVGIPTILDWSAADAGFEHTSMWVSIPQYLGSDDCAAGTIRLLDALGKHIGYTFDVSALKRRSEQWKTQASALVRCNDQLREYVEHLEREYDLKQRAEEEAGLGTPQCEQLVRETEAFLRQMGGE</sequence>
<dbReference type="Pfam" id="PF09754">
    <property type="entry name" value="PAC2"/>
    <property type="match status" value="1"/>
</dbReference>
<dbReference type="PIRSF" id="PIRSF028754">
    <property type="entry name" value="UCP028754"/>
    <property type="match status" value="1"/>
</dbReference>
<protein>
    <submittedName>
        <fullName evidence="1">PAC2 family protein</fullName>
    </submittedName>
</protein>
<dbReference type="OrthoDB" id="150941at2"/>
<dbReference type="InterPro" id="IPR019151">
    <property type="entry name" value="Proteasome_assmbl_chaperone_2"/>
</dbReference>
<proteinExistence type="predicted"/>
<organism evidence="1 2">
    <name type="scientific">Bifidobacterium scaligerum</name>
    <dbReference type="NCBI Taxonomy" id="2052656"/>
    <lineage>
        <taxon>Bacteria</taxon>
        <taxon>Bacillati</taxon>
        <taxon>Actinomycetota</taxon>
        <taxon>Actinomycetes</taxon>
        <taxon>Bifidobacteriales</taxon>
        <taxon>Bifidobacteriaceae</taxon>
        <taxon>Bifidobacterium</taxon>
    </lineage>
</organism>
<dbReference type="RefSeq" id="WP_100495804.1">
    <property type="nucleotide sequence ID" value="NZ_PGLQ01000001.1"/>
</dbReference>